<dbReference type="InterPro" id="IPR001270">
    <property type="entry name" value="ClpA/B"/>
</dbReference>
<name>A0ABR8YTR7_9CLOT</name>
<dbReference type="SUPFAM" id="SSF52540">
    <property type="entry name" value="P-loop containing nucleoside triphosphate hydrolases"/>
    <property type="match status" value="2"/>
</dbReference>
<evidence type="ECO:0000313" key="11">
    <source>
        <dbReference type="EMBL" id="MBD8047661.1"/>
    </source>
</evidence>
<dbReference type="SUPFAM" id="SSF81923">
    <property type="entry name" value="Double Clp-N motif"/>
    <property type="match status" value="1"/>
</dbReference>
<dbReference type="InterPro" id="IPR003593">
    <property type="entry name" value="AAA+_ATPase"/>
</dbReference>
<dbReference type="Gene3D" id="3.40.50.300">
    <property type="entry name" value="P-loop containing nucleotide triphosphate hydrolases"/>
    <property type="match status" value="2"/>
</dbReference>
<gene>
    <name evidence="11" type="ORF">H9637_11520</name>
</gene>
<dbReference type="Pfam" id="PF07724">
    <property type="entry name" value="AAA_2"/>
    <property type="match status" value="1"/>
</dbReference>
<comment type="caution">
    <text evidence="11">The sequence shown here is derived from an EMBL/GenBank/DDBJ whole genome shotgun (WGS) entry which is preliminary data.</text>
</comment>
<dbReference type="InterPro" id="IPR041546">
    <property type="entry name" value="ClpA/ClpB_AAA_lid"/>
</dbReference>
<keyword evidence="7" id="KW-0175">Coiled coil</keyword>
<dbReference type="InterPro" id="IPR019489">
    <property type="entry name" value="Clp_ATPase_C"/>
</dbReference>
<dbReference type="Pfam" id="PF00004">
    <property type="entry name" value="AAA"/>
    <property type="match status" value="1"/>
</dbReference>
<dbReference type="InterPro" id="IPR018368">
    <property type="entry name" value="ClpA/B_CS1"/>
</dbReference>
<dbReference type="Pfam" id="PF17871">
    <property type="entry name" value="AAA_lid_9"/>
    <property type="match status" value="1"/>
</dbReference>
<comment type="similarity">
    <text evidence="6">Belongs to the ClpA/ClpB family.</text>
</comment>
<evidence type="ECO:0000256" key="5">
    <source>
        <dbReference type="PROSITE-ProRule" id="PRU01251"/>
    </source>
</evidence>
<feature type="region of interest" description="Disordered" evidence="8">
    <location>
        <begin position="145"/>
        <end position="165"/>
    </location>
</feature>
<dbReference type="InterPro" id="IPR004176">
    <property type="entry name" value="Clp_R_N"/>
</dbReference>
<dbReference type="Pfam" id="PF02861">
    <property type="entry name" value="Clp_N"/>
    <property type="match status" value="1"/>
</dbReference>
<reference evidence="11 12" key="1">
    <citation type="submission" date="2020-08" db="EMBL/GenBank/DDBJ databases">
        <title>A Genomic Blueprint of the Chicken Gut Microbiome.</title>
        <authorList>
            <person name="Gilroy R."/>
            <person name="Ravi A."/>
            <person name="Getino M."/>
            <person name="Pursley I."/>
            <person name="Horton D.L."/>
            <person name="Alikhan N.-F."/>
            <person name="Baker D."/>
            <person name="Gharbi K."/>
            <person name="Hall N."/>
            <person name="Watson M."/>
            <person name="Adriaenssens E.M."/>
            <person name="Foster-Nyarko E."/>
            <person name="Jarju S."/>
            <person name="Secka A."/>
            <person name="Antonio M."/>
            <person name="Oren A."/>
            <person name="Chaudhuri R."/>
            <person name="La Ragione R.M."/>
            <person name="Hildebrand F."/>
            <person name="Pallen M.J."/>
        </authorList>
    </citation>
    <scope>NUCLEOTIDE SEQUENCE [LARGE SCALE GENOMIC DNA]</scope>
    <source>
        <strain evidence="11 12">N37</strain>
    </source>
</reference>
<protein>
    <submittedName>
        <fullName evidence="11">ATP-dependent Clp protease ATP-binding subunit</fullName>
    </submittedName>
</protein>
<dbReference type="Pfam" id="PF10431">
    <property type="entry name" value="ClpB_D2-small"/>
    <property type="match status" value="1"/>
</dbReference>
<keyword evidence="4 6" id="KW-0143">Chaperone</keyword>
<dbReference type="Gene3D" id="4.10.860.10">
    <property type="entry name" value="UVR domain"/>
    <property type="match status" value="1"/>
</dbReference>
<evidence type="ECO:0000256" key="8">
    <source>
        <dbReference type="SAM" id="MobiDB-lite"/>
    </source>
</evidence>
<dbReference type="InterPro" id="IPR003959">
    <property type="entry name" value="ATPase_AAA_core"/>
</dbReference>
<dbReference type="InterPro" id="IPR001943">
    <property type="entry name" value="UVR_dom"/>
</dbReference>
<dbReference type="EMBL" id="JACSQB010000091">
    <property type="protein sequence ID" value="MBD8047661.1"/>
    <property type="molecule type" value="Genomic_DNA"/>
</dbReference>
<feature type="compositionally biased region" description="Polar residues" evidence="8">
    <location>
        <begin position="145"/>
        <end position="154"/>
    </location>
</feature>
<dbReference type="PROSITE" id="PS51903">
    <property type="entry name" value="CLP_R"/>
    <property type="match status" value="1"/>
</dbReference>
<dbReference type="PROSITE" id="PS00871">
    <property type="entry name" value="CLPAB_2"/>
    <property type="match status" value="1"/>
</dbReference>
<evidence type="ECO:0000256" key="2">
    <source>
        <dbReference type="ARBA" id="ARBA00022741"/>
    </source>
</evidence>
<dbReference type="SMART" id="SM00382">
    <property type="entry name" value="AAA"/>
    <property type="match status" value="2"/>
</dbReference>
<keyword evidence="3 6" id="KW-0067">ATP-binding</keyword>
<dbReference type="CDD" id="cd19499">
    <property type="entry name" value="RecA-like_ClpB_Hsp104-like"/>
    <property type="match status" value="1"/>
</dbReference>
<dbReference type="InterPro" id="IPR028299">
    <property type="entry name" value="ClpA/B_CS2"/>
</dbReference>
<evidence type="ECO:0000256" key="6">
    <source>
        <dbReference type="RuleBase" id="RU004432"/>
    </source>
</evidence>
<dbReference type="InterPro" id="IPR050130">
    <property type="entry name" value="ClpA_ClpB"/>
</dbReference>
<dbReference type="RefSeq" id="WP_191740624.1">
    <property type="nucleotide sequence ID" value="NZ_JACSQB010000091.1"/>
</dbReference>
<evidence type="ECO:0000256" key="7">
    <source>
        <dbReference type="SAM" id="Coils"/>
    </source>
</evidence>
<dbReference type="Proteomes" id="UP000627166">
    <property type="component" value="Unassembled WGS sequence"/>
</dbReference>
<proteinExistence type="inferred from homology"/>
<feature type="domain" description="UVR" evidence="9">
    <location>
        <begin position="418"/>
        <end position="453"/>
    </location>
</feature>
<dbReference type="SMART" id="SM01086">
    <property type="entry name" value="ClpB_D2-small"/>
    <property type="match status" value="1"/>
</dbReference>
<dbReference type="PRINTS" id="PR00300">
    <property type="entry name" value="CLPPROTEASEA"/>
</dbReference>
<feature type="domain" description="Clp R" evidence="10">
    <location>
        <begin position="2"/>
        <end position="146"/>
    </location>
</feature>
<dbReference type="PANTHER" id="PTHR11638">
    <property type="entry name" value="ATP-DEPENDENT CLP PROTEASE"/>
    <property type="match status" value="1"/>
</dbReference>
<dbReference type="CDD" id="cd00009">
    <property type="entry name" value="AAA"/>
    <property type="match status" value="1"/>
</dbReference>
<dbReference type="Gene3D" id="1.10.1780.10">
    <property type="entry name" value="Clp, N-terminal domain"/>
    <property type="match status" value="1"/>
</dbReference>
<dbReference type="PROSITE" id="PS00870">
    <property type="entry name" value="CLPAB_1"/>
    <property type="match status" value="1"/>
</dbReference>
<keyword evidence="2 6" id="KW-0547">Nucleotide-binding</keyword>
<evidence type="ECO:0000256" key="3">
    <source>
        <dbReference type="ARBA" id="ARBA00022840"/>
    </source>
</evidence>
<evidence type="ECO:0000256" key="1">
    <source>
        <dbReference type="ARBA" id="ARBA00022737"/>
    </source>
</evidence>
<accession>A0ABR8YTR7</accession>
<evidence type="ECO:0000313" key="12">
    <source>
        <dbReference type="Proteomes" id="UP000627166"/>
    </source>
</evidence>
<evidence type="ECO:0000259" key="10">
    <source>
        <dbReference type="PROSITE" id="PS51903"/>
    </source>
</evidence>
<keyword evidence="12" id="KW-1185">Reference proteome</keyword>
<dbReference type="GO" id="GO:0005524">
    <property type="term" value="F:ATP binding"/>
    <property type="evidence" value="ECO:0007669"/>
    <property type="project" value="UniProtKB-KW"/>
</dbReference>
<dbReference type="PROSITE" id="PS50151">
    <property type="entry name" value="UVR"/>
    <property type="match status" value="1"/>
</dbReference>
<dbReference type="InterPro" id="IPR027417">
    <property type="entry name" value="P-loop_NTPase"/>
</dbReference>
<dbReference type="GO" id="GO:0008233">
    <property type="term" value="F:peptidase activity"/>
    <property type="evidence" value="ECO:0007669"/>
    <property type="project" value="UniProtKB-KW"/>
</dbReference>
<feature type="coiled-coil region" evidence="7">
    <location>
        <begin position="414"/>
        <end position="460"/>
    </location>
</feature>
<dbReference type="GO" id="GO:0006508">
    <property type="term" value="P:proteolysis"/>
    <property type="evidence" value="ECO:0007669"/>
    <property type="project" value="UniProtKB-KW"/>
</dbReference>
<sequence>MFNRFTERARNILMYAHEESQNFKHGYVGTEHIILGILKERDSIASNALKNSGVDYDTVKELVNKYIGVGDIEMPRNEIALTPRTKRLFELSLIEARNLNQNYISPEHILLALIREPEGVAYTILGNLGVDFSKVRNEIINNISGDDTQQVSNSKKGKTKTPTLEKHGKDLTELAKEGKLDPIIGRDKETERVLEILCRRIKNNPCLIGEPGVGKTAIAEGLAQKIASGNIPEILKDKRVVTLDLSSMVAGSKYRGEFEERLKSVMNEISQAGDVILFIDEIHTIVGAGAAEGAIDASNILKPALGRGEIQCIGATTLDEYRKYIEKDAALERRFQPVVVEEPTKEEAIEILKGLRDKYEAHHRVKITDDAIIAAVNLSDRYITDRYLPDKAIDLIDEAGSKVRIQNLTAPKDLKELENELEVVVKEKADAITMQDFEKAAMLRDKEKELKDKLEASKKSWVSQNSEADAVVDEKHIANVISRWTNIPIEKLTESEAERLLKLEEILHKRVIGQEEAVESISRAVRRARVGLKDPKRPIGSFIFLGPTGVGKTELSKALAEAMFGDENSIIRVDMSEFMERHTVSKLIGAPPGYVGFDDGGQLTEKIRRHPYSVVLFDEIEKAHPDVFNVLLQILEDGRLTDGKGKTVDFKNTIVIMTSNAGASTIKKQNTIGFSQSANEANNEHERMKENIMEELKRSFRPEFLNRIDDIIVFHTLEEKDLLEIVGLMLNSVSERLKEKEINITFDEEAKKYLAKEGFDPTYGARPLRRAITKTVEDKLSEEILKGNVKQGDSVVVTADGDELKFSKK</sequence>
<keyword evidence="11" id="KW-0378">Hydrolase</keyword>
<evidence type="ECO:0000259" key="9">
    <source>
        <dbReference type="PROSITE" id="PS50151"/>
    </source>
</evidence>
<organism evidence="11 12">
    <name type="scientific">Clostridium faecium</name>
    <dbReference type="NCBI Taxonomy" id="2762223"/>
    <lineage>
        <taxon>Bacteria</taxon>
        <taxon>Bacillati</taxon>
        <taxon>Bacillota</taxon>
        <taxon>Clostridia</taxon>
        <taxon>Eubacteriales</taxon>
        <taxon>Clostridiaceae</taxon>
        <taxon>Clostridium</taxon>
    </lineage>
</organism>
<evidence type="ECO:0000256" key="4">
    <source>
        <dbReference type="ARBA" id="ARBA00023186"/>
    </source>
</evidence>
<keyword evidence="1 5" id="KW-0677">Repeat</keyword>
<dbReference type="PANTHER" id="PTHR11638:SF18">
    <property type="entry name" value="HEAT SHOCK PROTEIN 104"/>
    <property type="match status" value="1"/>
</dbReference>
<dbReference type="InterPro" id="IPR036628">
    <property type="entry name" value="Clp_N_dom_sf"/>
</dbReference>
<dbReference type="Gene3D" id="1.10.8.60">
    <property type="match status" value="2"/>
</dbReference>
<keyword evidence="11" id="KW-0645">Protease</keyword>